<dbReference type="SUPFAM" id="SSF52467">
    <property type="entry name" value="DHS-like NAD/FAD-binding domain"/>
    <property type="match status" value="1"/>
</dbReference>
<keyword evidence="9" id="KW-0521">NADP</keyword>
<organism evidence="19 20">
    <name type="scientific">Chitinophaga qingshengii</name>
    <dbReference type="NCBI Taxonomy" id="1569794"/>
    <lineage>
        <taxon>Bacteria</taxon>
        <taxon>Pseudomonadati</taxon>
        <taxon>Bacteroidota</taxon>
        <taxon>Chitinophagia</taxon>
        <taxon>Chitinophagales</taxon>
        <taxon>Chitinophagaceae</taxon>
        <taxon>Chitinophaga</taxon>
    </lineage>
</organism>
<protein>
    <recommendedName>
        <fullName evidence="5">NAD(P) transhydrogenase subunit beta</fullName>
        <ecNumber evidence="4">7.1.1.1</ecNumber>
    </recommendedName>
    <alternativeName>
        <fullName evidence="15">Nicotinamide nucleotide transhydrogenase subunit beta</fullName>
    </alternativeName>
    <alternativeName>
        <fullName evidence="14">Pyridine nucleotide transhydrogenase subunit beta</fullName>
    </alternativeName>
</protein>
<evidence type="ECO:0000256" key="14">
    <source>
        <dbReference type="ARBA" id="ARBA00030053"/>
    </source>
</evidence>
<evidence type="ECO:0000256" key="4">
    <source>
        <dbReference type="ARBA" id="ARBA00012943"/>
    </source>
</evidence>
<keyword evidence="12" id="KW-0520">NAD</keyword>
<dbReference type="InterPro" id="IPR029035">
    <property type="entry name" value="DHS-like_NAD/FAD-binding_dom"/>
</dbReference>
<evidence type="ECO:0000256" key="16">
    <source>
        <dbReference type="ARBA" id="ARBA00048202"/>
    </source>
</evidence>
<feature type="transmembrane region" description="Helical" evidence="17">
    <location>
        <begin position="203"/>
        <end position="221"/>
    </location>
</feature>
<evidence type="ECO:0000256" key="12">
    <source>
        <dbReference type="ARBA" id="ARBA00023027"/>
    </source>
</evidence>
<dbReference type="Proteomes" id="UP000659124">
    <property type="component" value="Unassembled WGS sequence"/>
</dbReference>
<dbReference type="RefSeq" id="WP_188089535.1">
    <property type="nucleotide sequence ID" value="NZ_JACVFC010000002.1"/>
</dbReference>
<comment type="function">
    <text evidence="1">The transhydrogenation between NADH and NADP is coupled to respiration and ATP hydrolysis and functions as a proton pump across the membrane.</text>
</comment>
<proteinExistence type="inferred from homology"/>
<evidence type="ECO:0000256" key="17">
    <source>
        <dbReference type="SAM" id="Phobius"/>
    </source>
</evidence>
<feature type="domain" description="NADP transhydrogenase beta-like" evidence="18">
    <location>
        <begin position="8"/>
        <end position="512"/>
    </location>
</feature>
<dbReference type="Gene3D" id="3.40.50.1220">
    <property type="entry name" value="TPP-binding domain"/>
    <property type="match status" value="1"/>
</dbReference>
<feature type="transmembrane region" description="Helical" evidence="17">
    <location>
        <begin position="162"/>
        <end position="183"/>
    </location>
</feature>
<dbReference type="EMBL" id="JACVFC010000002">
    <property type="protein sequence ID" value="MBC9932415.1"/>
    <property type="molecule type" value="Genomic_DNA"/>
</dbReference>
<evidence type="ECO:0000313" key="19">
    <source>
        <dbReference type="EMBL" id="MBC9932415.1"/>
    </source>
</evidence>
<keyword evidence="7" id="KW-0997">Cell inner membrane</keyword>
<evidence type="ECO:0000256" key="2">
    <source>
        <dbReference type="ARBA" id="ARBA00004429"/>
    </source>
</evidence>
<evidence type="ECO:0000256" key="10">
    <source>
        <dbReference type="ARBA" id="ARBA00022967"/>
    </source>
</evidence>
<keyword evidence="8 17" id="KW-0812">Transmembrane</keyword>
<reference evidence="19 20" key="1">
    <citation type="submission" date="2020-09" db="EMBL/GenBank/DDBJ databases">
        <title>Genome sequences of type strains of Chitinophaga qingshengii and Chitinophaga varians.</title>
        <authorList>
            <person name="Kittiwongwattana C."/>
        </authorList>
    </citation>
    <scope>NUCLEOTIDE SEQUENCE [LARGE SCALE GENOMIC DNA]</scope>
    <source>
        <strain evidence="19 20">JCM 30026</strain>
    </source>
</reference>
<name>A0ABR7TQZ6_9BACT</name>
<evidence type="ECO:0000256" key="9">
    <source>
        <dbReference type="ARBA" id="ARBA00022857"/>
    </source>
</evidence>
<evidence type="ECO:0000256" key="3">
    <source>
        <dbReference type="ARBA" id="ARBA00007919"/>
    </source>
</evidence>
<sequence length="517" mass="54442">MGLSVLSIIYLIGSVTFILGLKMLSKPDTARKGNLVAAAGMVLAILGTIFLYKSEGKHLHNYGWIAAGLLIGTVIGVMAAKKVKMTAMPEMVSMFNGMGGACAALISVVEFNHLVHSRFNVGEVLSSAGEQMVQQLQRILQGVADGNGNVTIGMHPDLRGHLLIILLGLIIGAVSFAGSVVAWGKLNGRIKDFAFKGQHIVNLVVMAIVVIGAAVLVLTVNQRVQAAVDAGSVDGLLSFQLLFYLILICALIYGILFVLPIGGADMPVVISLLNSFTGVAAACGGFLYNNPVMLTGGILVGSAGTILTILMCKAMNRSLKNVLIGSFGGGAAAAATSKEQGSYKEISLSDAAVVMAYANKVMIVPGYGLAVAQAQHACHELEKLLEDKGVEVKYAIHPVAGRMPGHMNVLLAEADVPYEKLLEMEDANAEMSTTDAVLVLGANDVVNPAAKNDPASPIYGMPILEVENAKLVIVNKRSMKPGYAGIENELFFQPKTSMLFGDAKQVLQQLVAEIKQV</sequence>
<dbReference type="PIRSF" id="PIRSF000204">
    <property type="entry name" value="PNTB"/>
    <property type="match status" value="1"/>
</dbReference>
<comment type="catalytic activity">
    <reaction evidence="16">
        <text>NAD(+) + NADPH + H(+)(in) = NADH + NADP(+) + H(+)(out)</text>
        <dbReference type="Rhea" id="RHEA:47992"/>
        <dbReference type="ChEBI" id="CHEBI:15378"/>
        <dbReference type="ChEBI" id="CHEBI:57540"/>
        <dbReference type="ChEBI" id="CHEBI:57783"/>
        <dbReference type="ChEBI" id="CHEBI:57945"/>
        <dbReference type="ChEBI" id="CHEBI:58349"/>
        <dbReference type="EC" id="7.1.1.1"/>
    </reaction>
</comment>
<evidence type="ECO:0000256" key="8">
    <source>
        <dbReference type="ARBA" id="ARBA00022692"/>
    </source>
</evidence>
<evidence type="ECO:0000313" key="20">
    <source>
        <dbReference type="Proteomes" id="UP000659124"/>
    </source>
</evidence>
<evidence type="ECO:0000256" key="6">
    <source>
        <dbReference type="ARBA" id="ARBA00022475"/>
    </source>
</evidence>
<dbReference type="PANTHER" id="PTHR44758">
    <property type="entry name" value="NAD(P) TRANSHYDROGENASE SUBUNIT BETA"/>
    <property type="match status" value="1"/>
</dbReference>
<accession>A0ABR7TQZ6</accession>
<keyword evidence="20" id="KW-1185">Reference proteome</keyword>
<evidence type="ECO:0000256" key="5">
    <source>
        <dbReference type="ARBA" id="ARBA00014581"/>
    </source>
</evidence>
<evidence type="ECO:0000256" key="7">
    <source>
        <dbReference type="ARBA" id="ARBA00022519"/>
    </source>
</evidence>
<feature type="transmembrane region" description="Helical" evidence="17">
    <location>
        <begin position="35"/>
        <end position="52"/>
    </location>
</feature>
<feature type="transmembrane region" description="Helical" evidence="17">
    <location>
        <begin position="6"/>
        <end position="23"/>
    </location>
</feature>
<evidence type="ECO:0000256" key="15">
    <source>
        <dbReference type="ARBA" id="ARBA00033258"/>
    </source>
</evidence>
<comment type="caution">
    <text evidence="19">The sequence shown here is derived from an EMBL/GenBank/DDBJ whole genome shotgun (WGS) entry which is preliminary data.</text>
</comment>
<evidence type="ECO:0000259" key="18">
    <source>
        <dbReference type="Pfam" id="PF02233"/>
    </source>
</evidence>
<evidence type="ECO:0000256" key="1">
    <source>
        <dbReference type="ARBA" id="ARBA00003943"/>
    </source>
</evidence>
<evidence type="ECO:0000256" key="11">
    <source>
        <dbReference type="ARBA" id="ARBA00022989"/>
    </source>
</evidence>
<dbReference type="EC" id="7.1.1.1" evidence="4"/>
<dbReference type="Pfam" id="PF02233">
    <property type="entry name" value="PNTB"/>
    <property type="match status" value="1"/>
</dbReference>
<gene>
    <name evidence="19" type="ORF">ICL07_18670</name>
</gene>
<feature type="transmembrane region" description="Helical" evidence="17">
    <location>
        <begin position="241"/>
        <end position="261"/>
    </location>
</feature>
<dbReference type="InterPro" id="IPR034300">
    <property type="entry name" value="PNTB-like"/>
</dbReference>
<keyword evidence="13 17" id="KW-0472">Membrane</keyword>
<dbReference type="PANTHER" id="PTHR44758:SF1">
    <property type="entry name" value="NAD(P) TRANSHYDROGENASE SUBUNIT BETA"/>
    <property type="match status" value="1"/>
</dbReference>
<feature type="transmembrane region" description="Helical" evidence="17">
    <location>
        <begin position="92"/>
        <end position="109"/>
    </location>
</feature>
<feature type="transmembrane region" description="Helical" evidence="17">
    <location>
        <begin position="294"/>
        <end position="312"/>
    </location>
</feature>
<comment type="similarity">
    <text evidence="3">Belongs to the PNT beta subunit family.</text>
</comment>
<dbReference type="InterPro" id="IPR012136">
    <property type="entry name" value="NADH_DH_b"/>
</dbReference>
<keyword evidence="11 17" id="KW-1133">Transmembrane helix</keyword>
<comment type="subcellular location">
    <subcellularLocation>
        <location evidence="2">Cell inner membrane</location>
        <topology evidence="2">Multi-pass membrane protein</topology>
    </subcellularLocation>
</comment>
<keyword evidence="6" id="KW-1003">Cell membrane</keyword>
<keyword evidence="10" id="KW-1278">Translocase</keyword>
<feature type="transmembrane region" description="Helical" evidence="17">
    <location>
        <begin position="268"/>
        <end position="288"/>
    </location>
</feature>
<evidence type="ECO:0000256" key="13">
    <source>
        <dbReference type="ARBA" id="ARBA00023136"/>
    </source>
</evidence>
<feature type="transmembrane region" description="Helical" evidence="17">
    <location>
        <begin position="64"/>
        <end position="80"/>
    </location>
</feature>